<accession>A0A382VJF1</accession>
<proteinExistence type="predicted"/>
<dbReference type="EMBL" id="UINC01152469">
    <property type="protein sequence ID" value="SVD46666.1"/>
    <property type="molecule type" value="Genomic_DNA"/>
</dbReference>
<gene>
    <name evidence="1" type="ORF">METZ01_LOCUS399520</name>
</gene>
<organism evidence="1">
    <name type="scientific">marine metagenome</name>
    <dbReference type="NCBI Taxonomy" id="408172"/>
    <lineage>
        <taxon>unclassified sequences</taxon>
        <taxon>metagenomes</taxon>
        <taxon>ecological metagenomes</taxon>
    </lineage>
</organism>
<reference evidence="1" key="1">
    <citation type="submission" date="2018-05" db="EMBL/GenBank/DDBJ databases">
        <authorList>
            <person name="Lanie J.A."/>
            <person name="Ng W.-L."/>
            <person name="Kazmierczak K.M."/>
            <person name="Andrzejewski T.M."/>
            <person name="Davidsen T.M."/>
            <person name="Wayne K.J."/>
            <person name="Tettelin H."/>
            <person name="Glass J.I."/>
            <person name="Rusch D."/>
            <person name="Podicherti R."/>
            <person name="Tsui H.-C.T."/>
            <person name="Winkler M.E."/>
        </authorList>
    </citation>
    <scope>NUCLEOTIDE SEQUENCE</scope>
</reference>
<dbReference type="AlphaFoldDB" id="A0A382VJF1"/>
<sequence length="25" mass="2963">MQYIAHMSRNGVEYTNILMAKINHK</sequence>
<protein>
    <submittedName>
        <fullName evidence="1">Uncharacterized protein</fullName>
    </submittedName>
</protein>
<evidence type="ECO:0000313" key="1">
    <source>
        <dbReference type="EMBL" id="SVD46666.1"/>
    </source>
</evidence>
<name>A0A382VJF1_9ZZZZ</name>